<proteinExistence type="predicted"/>
<dbReference type="Proteomes" id="UP000789396">
    <property type="component" value="Unassembled WGS sequence"/>
</dbReference>
<sequence>TPILSSSALTEAKNKIEIADISLMWQERLTGFAILVFVKSESENDRKISDFY</sequence>
<protein>
    <submittedName>
        <fullName evidence="1">17518_t:CDS:1</fullName>
    </submittedName>
</protein>
<evidence type="ECO:0000313" key="1">
    <source>
        <dbReference type="EMBL" id="CAG8812771.1"/>
    </source>
</evidence>
<evidence type="ECO:0000313" key="2">
    <source>
        <dbReference type="Proteomes" id="UP000789396"/>
    </source>
</evidence>
<feature type="non-terminal residue" evidence="1">
    <location>
        <position position="1"/>
    </location>
</feature>
<feature type="non-terminal residue" evidence="1">
    <location>
        <position position="52"/>
    </location>
</feature>
<comment type="caution">
    <text evidence="1">The sequence shown here is derived from an EMBL/GenBank/DDBJ whole genome shotgun (WGS) entry which is preliminary data.</text>
</comment>
<accession>A0A9N9K8T4</accession>
<keyword evidence="2" id="KW-1185">Reference proteome</keyword>
<organism evidence="1 2">
    <name type="scientific">Racocetra fulgida</name>
    <dbReference type="NCBI Taxonomy" id="60492"/>
    <lineage>
        <taxon>Eukaryota</taxon>
        <taxon>Fungi</taxon>
        <taxon>Fungi incertae sedis</taxon>
        <taxon>Mucoromycota</taxon>
        <taxon>Glomeromycotina</taxon>
        <taxon>Glomeromycetes</taxon>
        <taxon>Diversisporales</taxon>
        <taxon>Gigasporaceae</taxon>
        <taxon>Racocetra</taxon>
    </lineage>
</organism>
<gene>
    <name evidence="1" type="ORF">RFULGI_LOCUS18944</name>
</gene>
<name>A0A9N9K8T4_9GLOM</name>
<reference evidence="1" key="1">
    <citation type="submission" date="2021-06" db="EMBL/GenBank/DDBJ databases">
        <authorList>
            <person name="Kallberg Y."/>
            <person name="Tangrot J."/>
            <person name="Rosling A."/>
        </authorList>
    </citation>
    <scope>NUCLEOTIDE SEQUENCE</scope>
    <source>
        <strain evidence="1">IN212</strain>
    </source>
</reference>
<dbReference type="AlphaFoldDB" id="A0A9N9K8T4"/>
<dbReference type="EMBL" id="CAJVPZ010087458">
    <property type="protein sequence ID" value="CAG8812771.1"/>
    <property type="molecule type" value="Genomic_DNA"/>
</dbReference>